<keyword evidence="1" id="KW-0472">Membrane</keyword>
<dbReference type="EMBL" id="JACHMV010000001">
    <property type="protein sequence ID" value="MBB4777677.1"/>
    <property type="molecule type" value="Genomic_DNA"/>
</dbReference>
<proteinExistence type="predicted"/>
<protein>
    <submittedName>
        <fullName evidence="3">Uncharacterized protein</fullName>
    </submittedName>
</protein>
<comment type="caution">
    <text evidence="3">The sequence shown here is derived from an EMBL/GenBank/DDBJ whole genome shotgun (WGS) entry which is preliminary data.</text>
</comment>
<gene>
    <name evidence="3" type="ORF">F4557_006095</name>
    <name evidence="2" type="ORF">GCM10009546_66300</name>
</gene>
<evidence type="ECO:0000313" key="2">
    <source>
        <dbReference type="EMBL" id="GAA0594826.1"/>
    </source>
</evidence>
<dbReference type="AlphaFoldDB" id="A0A7W7IIF5"/>
<dbReference type="RefSeq" id="WP_184888286.1">
    <property type="nucleotide sequence ID" value="NZ_BAAAHD010000080.1"/>
</dbReference>
<evidence type="ECO:0000256" key="1">
    <source>
        <dbReference type="SAM" id="Phobius"/>
    </source>
</evidence>
<keyword evidence="5" id="KW-1185">Reference proteome</keyword>
<evidence type="ECO:0000313" key="5">
    <source>
        <dbReference type="Proteomes" id="UP001501427"/>
    </source>
</evidence>
<dbReference type="EMBL" id="BAAAHD010000080">
    <property type="protein sequence ID" value="GAA0594826.1"/>
    <property type="molecule type" value="Genomic_DNA"/>
</dbReference>
<keyword evidence="1" id="KW-1133">Transmembrane helix</keyword>
<name>A0A7W7IIF5_9ACTN</name>
<sequence length="92" mass="10287">METLHAATATATDTSAPILIVLAFIATAVYLVSCFIWPFRPCSRCDGAGRFRSPSGRAWRYCHRCKGRGAQLRTGRRILTYLGNTRDRGTRH</sequence>
<reference evidence="5" key="2">
    <citation type="journal article" date="2019" name="Int. J. Syst. Evol. Microbiol.">
        <title>The Global Catalogue of Microorganisms (GCM) 10K type strain sequencing project: providing services to taxonomists for standard genome sequencing and annotation.</title>
        <authorList>
            <consortium name="The Broad Institute Genomics Platform"/>
            <consortium name="The Broad Institute Genome Sequencing Center for Infectious Disease"/>
            <person name="Wu L."/>
            <person name="Ma J."/>
        </authorList>
    </citation>
    <scope>NUCLEOTIDE SEQUENCE [LARGE SCALE GENOMIC DNA]</scope>
    <source>
        <strain evidence="5">JCM 10667</strain>
    </source>
</reference>
<reference evidence="2" key="4">
    <citation type="submission" date="2023-12" db="EMBL/GenBank/DDBJ databases">
        <authorList>
            <person name="Sun Q."/>
            <person name="Inoue M."/>
        </authorList>
    </citation>
    <scope>NUCLEOTIDE SEQUENCE</scope>
    <source>
        <strain evidence="2">JCM 10667</strain>
    </source>
</reference>
<evidence type="ECO:0000313" key="3">
    <source>
        <dbReference type="EMBL" id="MBB4777677.1"/>
    </source>
</evidence>
<dbReference type="SUPFAM" id="SSF57938">
    <property type="entry name" value="DnaJ/Hsp40 cysteine-rich domain"/>
    <property type="match status" value="1"/>
</dbReference>
<organism evidence="3 4">
    <name type="scientific">Actinomadura livida</name>
    <dbReference type="NCBI Taxonomy" id="79909"/>
    <lineage>
        <taxon>Bacteria</taxon>
        <taxon>Bacillati</taxon>
        <taxon>Actinomycetota</taxon>
        <taxon>Actinomycetes</taxon>
        <taxon>Streptosporangiales</taxon>
        <taxon>Thermomonosporaceae</taxon>
        <taxon>Actinomadura</taxon>
    </lineage>
</organism>
<reference evidence="2" key="1">
    <citation type="journal article" date="2014" name="Int. J. Syst. Evol. Microbiol.">
        <title>Complete genome of a new Firmicutes species belonging to the dominant human colonic microbiota ('Ruminococcus bicirculans') reveals two chromosomes and a selective capacity to utilize plant glucans.</title>
        <authorList>
            <consortium name="NISC Comparative Sequencing Program"/>
            <person name="Wegmann U."/>
            <person name="Louis P."/>
            <person name="Goesmann A."/>
            <person name="Henrissat B."/>
            <person name="Duncan S.H."/>
            <person name="Flint H.J."/>
        </authorList>
    </citation>
    <scope>NUCLEOTIDE SEQUENCE</scope>
    <source>
        <strain evidence="2">JCM 10667</strain>
    </source>
</reference>
<dbReference type="Proteomes" id="UP000549343">
    <property type="component" value="Unassembled WGS sequence"/>
</dbReference>
<dbReference type="Proteomes" id="UP001501427">
    <property type="component" value="Unassembled WGS sequence"/>
</dbReference>
<keyword evidence="1" id="KW-0812">Transmembrane</keyword>
<dbReference type="InterPro" id="IPR036410">
    <property type="entry name" value="HSP_DnaJ_Cys-rich_dom_sf"/>
</dbReference>
<accession>A0A7W7IIF5</accession>
<evidence type="ECO:0000313" key="4">
    <source>
        <dbReference type="Proteomes" id="UP000549343"/>
    </source>
</evidence>
<reference evidence="3 4" key="3">
    <citation type="submission" date="2020-08" db="EMBL/GenBank/DDBJ databases">
        <title>Sequencing the genomes of 1000 actinobacteria strains.</title>
        <authorList>
            <person name="Klenk H.-P."/>
        </authorList>
    </citation>
    <scope>NUCLEOTIDE SEQUENCE [LARGE SCALE GENOMIC DNA]</scope>
    <source>
        <strain evidence="3 4">DSM 44772</strain>
    </source>
</reference>
<feature type="transmembrane region" description="Helical" evidence="1">
    <location>
        <begin position="18"/>
        <end position="39"/>
    </location>
</feature>